<dbReference type="SUPFAM" id="SSF52833">
    <property type="entry name" value="Thioredoxin-like"/>
    <property type="match status" value="1"/>
</dbReference>
<dbReference type="InterPro" id="IPR029759">
    <property type="entry name" value="GPX_AS"/>
</dbReference>
<dbReference type="Gene3D" id="3.40.30.10">
    <property type="entry name" value="Glutaredoxin"/>
    <property type="match status" value="1"/>
</dbReference>
<evidence type="ECO:0000256" key="2">
    <source>
        <dbReference type="ARBA" id="ARBA00022559"/>
    </source>
</evidence>
<dbReference type="PANTHER" id="PTHR11592">
    <property type="entry name" value="GLUTATHIONE PEROXIDASE"/>
    <property type="match status" value="1"/>
</dbReference>
<evidence type="ECO:0000313" key="6">
    <source>
        <dbReference type="Proteomes" id="UP001154282"/>
    </source>
</evidence>
<dbReference type="Proteomes" id="UP001154282">
    <property type="component" value="Unassembled WGS sequence"/>
</dbReference>
<comment type="similarity">
    <text evidence="1 4">Belongs to the glutathione peroxidase family.</text>
</comment>
<evidence type="ECO:0000256" key="3">
    <source>
        <dbReference type="ARBA" id="ARBA00023002"/>
    </source>
</evidence>
<name>A0AAV0Q1D9_9ROSI</name>
<dbReference type="FunFam" id="3.40.30.10:FF:000025">
    <property type="entry name" value="Glutathione peroxidase"/>
    <property type="match status" value="1"/>
</dbReference>
<evidence type="ECO:0000256" key="4">
    <source>
        <dbReference type="RuleBase" id="RU000499"/>
    </source>
</evidence>
<dbReference type="CDD" id="cd00340">
    <property type="entry name" value="GSH_Peroxidase"/>
    <property type="match status" value="1"/>
</dbReference>
<sequence>MLRSSIRTLSRQNLIFASASLRAPRHSFSSSLGSSLIVSRFPHHPSRSLNPPPLSLSSSTANSLRFDRAMASNSDSPQSIYDFTVKDARGKDVDLSIYKGKVLMIVNVASQCGLTDSNYTELTQLYQKYKDQGLEILAFPCNQFGSQEPGNNEQIVEFACTRFKAEYPIFDKKLMQVEVNGKEAAPIYKFLKSSKGGLFGDGIKWNFTKFLVNKEGEVVERYAPTTSPLSMEVWGMLLFSTT</sequence>
<dbReference type="Pfam" id="PF00255">
    <property type="entry name" value="GSHPx"/>
    <property type="match status" value="1"/>
</dbReference>
<comment type="caution">
    <text evidence="5">The sequence shown here is derived from an EMBL/GenBank/DDBJ whole genome shotgun (WGS) entry which is preliminary data.</text>
</comment>
<dbReference type="InterPro" id="IPR029760">
    <property type="entry name" value="GPX_CS"/>
</dbReference>
<dbReference type="GO" id="GO:0005829">
    <property type="term" value="C:cytosol"/>
    <property type="evidence" value="ECO:0007669"/>
    <property type="project" value="TreeGrafter"/>
</dbReference>
<evidence type="ECO:0000313" key="5">
    <source>
        <dbReference type="EMBL" id="CAI0476312.1"/>
    </source>
</evidence>
<keyword evidence="6" id="KW-1185">Reference proteome</keyword>
<accession>A0AAV0Q1D9</accession>
<dbReference type="PRINTS" id="PR01011">
    <property type="entry name" value="GLUTPROXDASE"/>
</dbReference>
<dbReference type="PROSITE" id="PS00763">
    <property type="entry name" value="GLUTATHIONE_PEROXID_2"/>
    <property type="match status" value="1"/>
</dbReference>
<keyword evidence="2 4" id="KW-0575">Peroxidase</keyword>
<gene>
    <name evidence="5" type="ORF">LITE_LOCUS40727</name>
</gene>
<organism evidence="5 6">
    <name type="scientific">Linum tenue</name>
    <dbReference type="NCBI Taxonomy" id="586396"/>
    <lineage>
        <taxon>Eukaryota</taxon>
        <taxon>Viridiplantae</taxon>
        <taxon>Streptophyta</taxon>
        <taxon>Embryophyta</taxon>
        <taxon>Tracheophyta</taxon>
        <taxon>Spermatophyta</taxon>
        <taxon>Magnoliopsida</taxon>
        <taxon>eudicotyledons</taxon>
        <taxon>Gunneridae</taxon>
        <taxon>Pentapetalae</taxon>
        <taxon>rosids</taxon>
        <taxon>fabids</taxon>
        <taxon>Malpighiales</taxon>
        <taxon>Linaceae</taxon>
        <taxon>Linum</taxon>
    </lineage>
</organism>
<dbReference type="PROSITE" id="PS00460">
    <property type="entry name" value="GLUTATHIONE_PEROXID_1"/>
    <property type="match status" value="1"/>
</dbReference>
<dbReference type="PROSITE" id="PS51355">
    <property type="entry name" value="GLUTATHIONE_PEROXID_3"/>
    <property type="match status" value="1"/>
</dbReference>
<dbReference type="PANTHER" id="PTHR11592:SF118">
    <property type="entry name" value="PHOSPHOLIPID HYDROPEROXIDE GLUTATHIONE PEROXIDASE 6, MITOCHONDRIAL-RELATED"/>
    <property type="match status" value="1"/>
</dbReference>
<reference evidence="5" key="1">
    <citation type="submission" date="2022-08" db="EMBL/GenBank/DDBJ databases">
        <authorList>
            <person name="Gutierrez-Valencia J."/>
        </authorList>
    </citation>
    <scope>NUCLEOTIDE SEQUENCE</scope>
</reference>
<evidence type="ECO:0000256" key="1">
    <source>
        <dbReference type="ARBA" id="ARBA00006926"/>
    </source>
</evidence>
<dbReference type="InterPro" id="IPR000889">
    <property type="entry name" value="Glutathione_peroxidase"/>
</dbReference>
<dbReference type="GO" id="GO:0004601">
    <property type="term" value="F:peroxidase activity"/>
    <property type="evidence" value="ECO:0007669"/>
    <property type="project" value="UniProtKB-KW"/>
</dbReference>
<keyword evidence="3 4" id="KW-0560">Oxidoreductase</keyword>
<proteinExistence type="inferred from homology"/>
<protein>
    <recommendedName>
        <fullName evidence="4">Glutathione peroxidase</fullName>
    </recommendedName>
</protein>
<dbReference type="AlphaFoldDB" id="A0AAV0Q1D9"/>
<dbReference type="EMBL" id="CAMGYJ010000009">
    <property type="protein sequence ID" value="CAI0476312.1"/>
    <property type="molecule type" value="Genomic_DNA"/>
</dbReference>
<dbReference type="InterPro" id="IPR036249">
    <property type="entry name" value="Thioredoxin-like_sf"/>
</dbReference>
<dbReference type="GO" id="GO:0006979">
    <property type="term" value="P:response to oxidative stress"/>
    <property type="evidence" value="ECO:0007669"/>
    <property type="project" value="InterPro"/>
</dbReference>